<evidence type="ECO:0000313" key="1">
    <source>
        <dbReference type="EMBL" id="EAZ91380.1"/>
    </source>
</evidence>
<gene>
    <name evidence="1" type="ORF">CY0110_05402</name>
</gene>
<organism evidence="1 2">
    <name type="scientific">Crocosphaera chwakensis CCY0110</name>
    <dbReference type="NCBI Taxonomy" id="391612"/>
    <lineage>
        <taxon>Bacteria</taxon>
        <taxon>Bacillati</taxon>
        <taxon>Cyanobacteriota</taxon>
        <taxon>Cyanophyceae</taxon>
        <taxon>Oscillatoriophycideae</taxon>
        <taxon>Chroococcales</taxon>
        <taxon>Aphanothecaceae</taxon>
        <taxon>Crocosphaera</taxon>
        <taxon>Crocosphaera chwakensis</taxon>
    </lineage>
</organism>
<reference evidence="1 2" key="1">
    <citation type="submission" date="2007-03" db="EMBL/GenBank/DDBJ databases">
        <authorList>
            <person name="Stal L."/>
            <person name="Ferriera S."/>
            <person name="Johnson J."/>
            <person name="Kravitz S."/>
            <person name="Beeson K."/>
            <person name="Sutton G."/>
            <person name="Rogers Y.-H."/>
            <person name="Friedman R."/>
            <person name="Frazier M."/>
            <person name="Venter J.C."/>
        </authorList>
    </citation>
    <scope>NUCLEOTIDE SEQUENCE [LARGE SCALE GENOMIC DNA]</scope>
    <source>
        <strain evidence="1 2">CCY0110</strain>
    </source>
</reference>
<protein>
    <submittedName>
        <fullName evidence="1">Uncharacterized protein</fullName>
    </submittedName>
</protein>
<keyword evidence="2" id="KW-1185">Reference proteome</keyword>
<dbReference type="AlphaFoldDB" id="A3IQ40"/>
<evidence type="ECO:0000313" key="2">
    <source>
        <dbReference type="Proteomes" id="UP000003781"/>
    </source>
</evidence>
<dbReference type="Proteomes" id="UP000003781">
    <property type="component" value="Unassembled WGS sequence"/>
</dbReference>
<sequence length="39" mass="4577">MIKLITNNDNPNEKKLGKVFFFWGVYELENTGNLTTRCK</sequence>
<dbReference type="EMBL" id="AAXW01000014">
    <property type="protein sequence ID" value="EAZ91380.1"/>
    <property type="molecule type" value="Genomic_DNA"/>
</dbReference>
<proteinExistence type="predicted"/>
<accession>A3IQ40</accession>
<comment type="caution">
    <text evidence="1">The sequence shown here is derived from an EMBL/GenBank/DDBJ whole genome shotgun (WGS) entry which is preliminary data.</text>
</comment>
<name>A3IQ40_9CHRO</name>